<dbReference type="Pfam" id="PF20226">
    <property type="entry name" value="DUF6585"/>
    <property type="match status" value="1"/>
</dbReference>
<name>A0A5J4KNM3_9CHLR</name>
<keyword evidence="3" id="KW-1185">Reference proteome</keyword>
<dbReference type="Proteomes" id="UP000326912">
    <property type="component" value="Unassembled WGS sequence"/>
</dbReference>
<evidence type="ECO:0000256" key="1">
    <source>
        <dbReference type="SAM" id="Phobius"/>
    </source>
</evidence>
<feature type="transmembrane region" description="Helical" evidence="1">
    <location>
        <begin position="32"/>
        <end position="55"/>
    </location>
</feature>
<reference evidence="2 3" key="1">
    <citation type="submission" date="2019-10" db="EMBL/GenBank/DDBJ databases">
        <title>Dictyobacter vulcani sp. nov., within the class Ktedonobacteria, isolated from soil of volcanic Mt. Zao.</title>
        <authorList>
            <person name="Zheng Y."/>
            <person name="Wang C.M."/>
            <person name="Sakai Y."/>
            <person name="Abe K."/>
            <person name="Yokota A."/>
            <person name="Yabe S."/>
        </authorList>
    </citation>
    <scope>NUCLEOTIDE SEQUENCE [LARGE SCALE GENOMIC DNA]</scope>
    <source>
        <strain evidence="2 3">W12</strain>
    </source>
</reference>
<sequence length="184" mass="21233">MERNLPAEAYQLAEQYKLGSPGRMYGADGWQLFSLLGSFASWLLLCASFIVMLLLSYQGIIKSSAGLIVLGFITAALALALLVGLTHIILQRINLFRYARIYMCEHGFIFLDKQQQLSIRWDQIERVETIASRTRLKNEMCQILLTDGKRINVSTFWNKRLQTLIRYRVTLYRNRLKQVYSDGS</sequence>
<evidence type="ECO:0000313" key="3">
    <source>
        <dbReference type="Proteomes" id="UP000326912"/>
    </source>
</evidence>
<dbReference type="AlphaFoldDB" id="A0A5J4KNM3"/>
<keyword evidence="1" id="KW-1133">Transmembrane helix</keyword>
<feature type="transmembrane region" description="Helical" evidence="1">
    <location>
        <begin position="67"/>
        <end position="90"/>
    </location>
</feature>
<dbReference type="InterPro" id="IPR046492">
    <property type="entry name" value="DUF6585"/>
</dbReference>
<keyword evidence="1" id="KW-0812">Transmembrane</keyword>
<evidence type="ECO:0008006" key="4">
    <source>
        <dbReference type="Google" id="ProtNLM"/>
    </source>
</evidence>
<proteinExistence type="predicted"/>
<organism evidence="2 3">
    <name type="scientific">Dictyobacter vulcani</name>
    <dbReference type="NCBI Taxonomy" id="2607529"/>
    <lineage>
        <taxon>Bacteria</taxon>
        <taxon>Bacillati</taxon>
        <taxon>Chloroflexota</taxon>
        <taxon>Ktedonobacteria</taxon>
        <taxon>Ktedonobacterales</taxon>
        <taxon>Dictyobacteraceae</taxon>
        <taxon>Dictyobacter</taxon>
    </lineage>
</organism>
<evidence type="ECO:0000313" key="2">
    <source>
        <dbReference type="EMBL" id="GER90954.1"/>
    </source>
</evidence>
<gene>
    <name evidence="2" type="ORF">KDW_51160</name>
</gene>
<dbReference type="EMBL" id="BKZW01000003">
    <property type="protein sequence ID" value="GER90954.1"/>
    <property type="molecule type" value="Genomic_DNA"/>
</dbReference>
<dbReference type="RefSeq" id="WP_151758657.1">
    <property type="nucleotide sequence ID" value="NZ_BKZW01000003.1"/>
</dbReference>
<protein>
    <recommendedName>
        <fullName evidence="4">DUF304 domain-containing protein</fullName>
    </recommendedName>
</protein>
<comment type="caution">
    <text evidence="2">The sequence shown here is derived from an EMBL/GenBank/DDBJ whole genome shotgun (WGS) entry which is preliminary data.</text>
</comment>
<keyword evidence="1" id="KW-0472">Membrane</keyword>
<accession>A0A5J4KNM3</accession>